<reference evidence="2 3" key="1">
    <citation type="submission" date="2018-04" db="EMBL/GenBank/DDBJ databases">
        <title>Massilia violaceinigra sp. nov., a novel purple-pigmented bacterium isolated from Tianshan glacier, Xinjiang, China.</title>
        <authorList>
            <person name="Wang H."/>
        </authorList>
    </citation>
    <scope>NUCLEOTIDE SEQUENCE [LARGE SCALE GENOMIC DNA]</scope>
    <source>
        <strain evidence="2 3">B448-2</strain>
    </source>
</reference>
<dbReference type="AlphaFoldDB" id="A0A2U2HNJ8"/>
<accession>A0A2U2HNJ8</accession>
<dbReference type="RefSeq" id="WP_106757008.1">
    <property type="nucleotide sequence ID" value="NZ_PXWF02000116.1"/>
</dbReference>
<dbReference type="Proteomes" id="UP000241421">
    <property type="component" value="Unassembled WGS sequence"/>
</dbReference>
<keyword evidence="3" id="KW-1185">Reference proteome</keyword>
<feature type="region of interest" description="Disordered" evidence="1">
    <location>
        <begin position="1"/>
        <end position="31"/>
    </location>
</feature>
<name>A0A2U2HNJ8_9BURK</name>
<evidence type="ECO:0000313" key="3">
    <source>
        <dbReference type="Proteomes" id="UP000241421"/>
    </source>
</evidence>
<feature type="compositionally biased region" description="Low complexity" evidence="1">
    <location>
        <begin position="11"/>
        <end position="31"/>
    </location>
</feature>
<organism evidence="2 3">
    <name type="scientific">Massilia glaciei</name>
    <dbReference type="NCBI Taxonomy" id="1524097"/>
    <lineage>
        <taxon>Bacteria</taxon>
        <taxon>Pseudomonadati</taxon>
        <taxon>Pseudomonadota</taxon>
        <taxon>Betaproteobacteria</taxon>
        <taxon>Burkholderiales</taxon>
        <taxon>Oxalobacteraceae</taxon>
        <taxon>Telluria group</taxon>
        <taxon>Massilia</taxon>
    </lineage>
</organism>
<gene>
    <name evidence="2" type="ORF">C7C56_008495</name>
</gene>
<dbReference type="EMBL" id="PXWF02000116">
    <property type="protein sequence ID" value="PWF49077.1"/>
    <property type="molecule type" value="Genomic_DNA"/>
</dbReference>
<comment type="caution">
    <text evidence="2">The sequence shown here is derived from an EMBL/GenBank/DDBJ whole genome shotgun (WGS) entry which is preliminary data.</text>
</comment>
<sequence length="154" mass="16631">MPSASAERPIATSRAARSSPGSASATPWRSASARRMRAMPSSFLPCSIRMSPIWRSVMPSWRRQRGSSGVSLSFFSASASESMAPACAVPRSPVTRLRSVNWLSTGTYTLTASTPAGWRRMKSSRSVRRVANCASASVSLPAFGWPRVYRMAAL</sequence>
<evidence type="ECO:0000256" key="1">
    <source>
        <dbReference type="SAM" id="MobiDB-lite"/>
    </source>
</evidence>
<evidence type="ECO:0000313" key="2">
    <source>
        <dbReference type="EMBL" id="PWF49077.1"/>
    </source>
</evidence>
<protein>
    <submittedName>
        <fullName evidence="2">Uncharacterized protein</fullName>
    </submittedName>
</protein>
<proteinExistence type="predicted"/>